<keyword evidence="3" id="KW-1185">Reference proteome</keyword>
<dbReference type="RefSeq" id="WP_092500387.1">
    <property type="nucleotide sequence ID" value="NZ_FNFV01000004.1"/>
</dbReference>
<feature type="transmembrane region" description="Helical" evidence="1">
    <location>
        <begin position="12"/>
        <end position="35"/>
    </location>
</feature>
<feature type="transmembrane region" description="Helical" evidence="1">
    <location>
        <begin position="83"/>
        <end position="104"/>
    </location>
</feature>
<name>A0A1G9E6A6_9RHOB</name>
<feature type="transmembrane region" description="Helical" evidence="1">
    <location>
        <begin position="364"/>
        <end position="383"/>
    </location>
</feature>
<feature type="transmembrane region" description="Helical" evidence="1">
    <location>
        <begin position="165"/>
        <end position="184"/>
    </location>
</feature>
<feature type="transmembrane region" description="Helical" evidence="1">
    <location>
        <begin position="389"/>
        <end position="405"/>
    </location>
</feature>
<keyword evidence="1" id="KW-0812">Transmembrane</keyword>
<evidence type="ECO:0000313" key="3">
    <source>
        <dbReference type="Proteomes" id="UP000199328"/>
    </source>
</evidence>
<accession>A0A1G9E6A6</accession>
<sequence>MKVPIEVLALRVWALAAGVALWMPALMVPVAGLPFQPLDLIVPAGWPLIAAHVLRLPAGLMAVLLATLLSLGLSWLVSGGEAIVLAWTLAFAVPFVLLVGLAVAEKGACRGFLRGFLAGAGGSLALFALQLLVGAEALDFRNNHAFRLPPQYGRGFALMPEVSTFAVHGIIALAALVPFALAGAQGAVRHAVRHMARLLALVLVIGLLFTRSTSLLVLMPPLTALALAKTTRASFNALLLTAIVMSGVGLLVVLFMQSFYVERLESASAERSAAMRLASLIGGLSVLWGEEIFGVGVGRNDLVAHRAFEVARMLGLSFGALPEGVNAQLVGRIFEEGWPATLGFAVAGLMLMSALRRAREPEDVALALVAAGSLMSAAIVVGYRGIYTNWLWLAIPAGLLARWQAARRRAASMKAGEAASIEENLGALLAPGWRCPPCNGMRGGHDGAPTVG</sequence>
<dbReference type="EMBL" id="FNFV01000004">
    <property type="protein sequence ID" value="SDK71598.1"/>
    <property type="molecule type" value="Genomic_DNA"/>
</dbReference>
<reference evidence="3" key="1">
    <citation type="submission" date="2016-10" db="EMBL/GenBank/DDBJ databases">
        <authorList>
            <person name="Varghese N."/>
            <person name="Submissions S."/>
        </authorList>
    </citation>
    <scope>NUCLEOTIDE SEQUENCE [LARGE SCALE GENOMIC DNA]</scope>
    <source>
        <strain evidence="3">CGMCC 1.10789</strain>
    </source>
</reference>
<feature type="transmembrane region" description="Helical" evidence="1">
    <location>
        <begin position="196"/>
        <end position="218"/>
    </location>
</feature>
<dbReference type="OrthoDB" id="7857814at2"/>
<dbReference type="AlphaFoldDB" id="A0A1G9E6A6"/>
<feature type="transmembrane region" description="Helical" evidence="1">
    <location>
        <begin position="111"/>
        <end position="133"/>
    </location>
</feature>
<protein>
    <submittedName>
        <fullName evidence="2">Uncharacterized protein</fullName>
    </submittedName>
</protein>
<feature type="transmembrane region" description="Helical" evidence="1">
    <location>
        <begin position="56"/>
        <end position="77"/>
    </location>
</feature>
<keyword evidence="1" id="KW-0472">Membrane</keyword>
<feature type="transmembrane region" description="Helical" evidence="1">
    <location>
        <begin position="238"/>
        <end position="261"/>
    </location>
</feature>
<proteinExistence type="predicted"/>
<evidence type="ECO:0000256" key="1">
    <source>
        <dbReference type="SAM" id="Phobius"/>
    </source>
</evidence>
<organism evidence="2 3">
    <name type="scientific">Meinhardsimonia xiamenensis</name>
    <dbReference type="NCBI Taxonomy" id="990712"/>
    <lineage>
        <taxon>Bacteria</taxon>
        <taxon>Pseudomonadati</taxon>
        <taxon>Pseudomonadota</taxon>
        <taxon>Alphaproteobacteria</taxon>
        <taxon>Rhodobacterales</taxon>
        <taxon>Paracoccaceae</taxon>
        <taxon>Meinhardsimonia</taxon>
    </lineage>
</organism>
<gene>
    <name evidence="2" type="ORF">SAMN05216257_104168</name>
</gene>
<keyword evidence="1" id="KW-1133">Transmembrane helix</keyword>
<evidence type="ECO:0000313" key="2">
    <source>
        <dbReference type="EMBL" id="SDK71598.1"/>
    </source>
</evidence>
<dbReference type="Proteomes" id="UP000199328">
    <property type="component" value="Unassembled WGS sequence"/>
</dbReference>
<dbReference type="STRING" id="990712.SAMN05216257_104168"/>